<dbReference type="GO" id="GO:0009927">
    <property type="term" value="F:histidine phosphotransfer kinase activity"/>
    <property type="evidence" value="ECO:0007669"/>
    <property type="project" value="UniProtKB-UniRule"/>
</dbReference>
<feature type="modified residue" description="Phosphohistidine" evidence="3">
    <location>
        <position position="112"/>
    </location>
</feature>
<dbReference type="GO" id="GO:0043424">
    <property type="term" value="F:protein histidine kinase binding"/>
    <property type="evidence" value="ECO:0007669"/>
    <property type="project" value="UniProtKB-UniRule"/>
</dbReference>
<keyword evidence="5" id="KW-0175">Coiled coil</keyword>
<dbReference type="GO" id="GO:0000160">
    <property type="term" value="P:phosphorelay signal transduction system"/>
    <property type="evidence" value="ECO:0007669"/>
    <property type="project" value="UniProtKB-UniRule"/>
</dbReference>
<dbReference type="InterPro" id="IPR008207">
    <property type="entry name" value="Sig_transdc_His_kin_Hpt_dom"/>
</dbReference>
<dbReference type="GO" id="GO:0009736">
    <property type="term" value="P:cytokinin-activated signaling pathway"/>
    <property type="evidence" value="ECO:0007669"/>
    <property type="project" value="UniProtKB-KW"/>
</dbReference>
<dbReference type="SUPFAM" id="SSF47226">
    <property type="entry name" value="Histidine-containing phosphotransfer domain, HPT domain"/>
    <property type="match status" value="1"/>
</dbReference>
<dbReference type="EMBL" id="GDJX01022138">
    <property type="protein sequence ID" value="JAT45798.1"/>
    <property type="molecule type" value="Transcribed_RNA"/>
</dbReference>
<dbReference type="PANTHER" id="PTHR28242">
    <property type="entry name" value="PHOSPHORELAY INTERMEDIATE PROTEIN YPD1"/>
    <property type="match status" value="1"/>
</dbReference>
<feature type="non-terminal residue" evidence="8">
    <location>
        <position position="1"/>
    </location>
</feature>
<name>A0A1D1XTT5_9ARAE</name>
<keyword evidence="2 4" id="KW-0902">Two-component regulatory system</keyword>
<dbReference type="InterPro" id="IPR045871">
    <property type="entry name" value="AHP1-5/YPD1"/>
</dbReference>
<evidence type="ECO:0000256" key="6">
    <source>
        <dbReference type="SAM" id="MobiDB-lite"/>
    </source>
</evidence>
<protein>
    <recommendedName>
        <fullName evidence="4">Histidine-containing phosphotransfer protein</fullName>
    </recommendedName>
</protein>
<accession>A0A1D1XTT5</accession>
<gene>
    <name evidence="8" type="primary">mpr1_1</name>
    <name evidence="8" type="ORF">g.27642</name>
</gene>
<reference evidence="8" key="1">
    <citation type="submission" date="2015-07" db="EMBL/GenBank/DDBJ databases">
        <title>Transcriptome Assembly of Anthurium amnicola.</title>
        <authorList>
            <person name="Suzuki J."/>
        </authorList>
    </citation>
    <scope>NUCLEOTIDE SEQUENCE</scope>
</reference>
<comment type="subcellular location">
    <subcellularLocation>
        <location evidence="4">Cytoplasm</location>
        <location evidence="4">Cytosol</location>
    </subcellularLocation>
    <subcellularLocation>
        <location evidence="4">Nucleus</location>
    </subcellularLocation>
</comment>
<dbReference type="Gene3D" id="1.20.120.160">
    <property type="entry name" value="HPT domain"/>
    <property type="match status" value="1"/>
</dbReference>
<evidence type="ECO:0000313" key="8">
    <source>
        <dbReference type="EMBL" id="JAT45798.1"/>
    </source>
</evidence>
<evidence type="ECO:0000256" key="3">
    <source>
        <dbReference type="PROSITE-ProRule" id="PRU00110"/>
    </source>
</evidence>
<keyword evidence="1 4" id="KW-0932">Cytokinin signaling pathway</keyword>
<dbReference type="GO" id="GO:0005634">
    <property type="term" value="C:nucleus"/>
    <property type="evidence" value="ECO:0007669"/>
    <property type="project" value="UniProtKB-SubCell"/>
</dbReference>
<dbReference type="SMART" id="SM00073">
    <property type="entry name" value="HPT"/>
    <property type="match status" value="1"/>
</dbReference>
<feature type="coiled-coil region" evidence="5">
    <location>
        <begin position="150"/>
        <end position="181"/>
    </location>
</feature>
<evidence type="ECO:0000256" key="4">
    <source>
        <dbReference type="RuleBase" id="RU369004"/>
    </source>
</evidence>
<dbReference type="AlphaFoldDB" id="A0A1D1XTT5"/>
<evidence type="ECO:0000256" key="5">
    <source>
        <dbReference type="SAM" id="Coils"/>
    </source>
</evidence>
<evidence type="ECO:0000259" key="7">
    <source>
        <dbReference type="PROSITE" id="PS50894"/>
    </source>
</evidence>
<comment type="function">
    <text evidence="4">Functions as a two-component phosphorelay mediators between cytokinin sensor histidine kinases and response regulators (B-type ARRs). Plays an important role in propagating cytokinin signal transduction.</text>
</comment>
<dbReference type="CDD" id="cd00088">
    <property type="entry name" value="HPT"/>
    <property type="match status" value="1"/>
</dbReference>
<evidence type="ECO:0000256" key="1">
    <source>
        <dbReference type="ARBA" id="ARBA00022864"/>
    </source>
</evidence>
<dbReference type="Pfam" id="PF01627">
    <property type="entry name" value="Hpt"/>
    <property type="match status" value="1"/>
</dbReference>
<feature type="compositionally biased region" description="Low complexity" evidence="6">
    <location>
        <begin position="17"/>
        <end position="40"/>
    </location>
</feature>
<keyword evidence="3" id="KW-0597">Phosphoprotein</keyword>
<dbReference type="InterPro" id="IPR036641">
    <property type="entry name" value="HPT_dom_sf"/>
</dbReference>
<evidence type="ECO:0000256" key="2">
    <source>
        <dbReference type="ARBA" id="ARBA00023012"/>
    </source>
</evidence>
<dbReference type="PANTHER" id="PTHR28242:SF52">
    <property type="entry name" value="PHOSPHORELAY INTERMEDIATE PROTEIN YPD1"/>
    <property type="match status" value="1"/>
</dbReference>
<comment type="domain">
    <text evidence="4">Histidine-containing phosphotransfer domain (HPt) contains an active histidine that mediates the phosphotransfer.</text>
</comment>
<dbReference type="GO" id="GO:0005829">
    <property type="term" value="C:cytosol"/>
    <property type="evidence" value="ECO:0007669"/>
    <property type="project" value="UniProtKB-SubCell"/>
</dbReference>
<proteinExistence type="predicted"/>
<dbReference type="PROSITE" id="PS50894">
    <property type="entry name" value="HPT"/>
    <property type="match status" value="1"/>
</dbReference>
<feature type="domain" description="HPt" evidence="7">
    <location>
        <begin position="73"/>
        <end position="174"/>
    </location>
</feature>
<sequence length="193" mass="21754">TSYPILAKRNGHPYHNPSLSVEMVSSPPSSQPVSHSLQVSTQDEEKVIVSSKEELIDHETFDQLLDMDDDDDKCTFSKGIVLEYFNQAKETFGKMDKYLKEENLSELSKSGHFLKGSSAAIGLTRVKDTCEKIQYCGELKDENGEPKITKDEAKDRIASLLENVKKEYQEAEEYLKIFYKKRGSAISETSSGD</sequence>
<feature type="region of interest" description="Disordered" evidence="6">
    <location>
        <begin position="1"/>
        <end position="43"/>
    </location>
</feature>
<organism evidence="8">
    <name type="scientific">Anthurium amnicola</name>
    <dbReference type="NCBI Taxonomy" id="1678845"/>
    <lineage>
        <taxon>Eukaryota</taxon>
        <taxon>Viridiplantae</taxon>
        <taxon>Streptophyta</taxon>
        <taxon>Embryophyta</taxon>
        <taxon>Tracheophyta</taxon>
        <taxon>Spermatophyta</taxon>
        <taxon>Magnoliopsida</taxon>
        <taxon>Liliopsida</taxon>
        <taxon>Araceae</taxon>
        <taxon>Pothoideae</taxon>
        <taxon>Potheae</taxon>
        <taxon>Anthurium</taxon>
    </lineage>
</organism>